<dbReference type="InterPro" id="IPR014347">
    <property type="entry name" value="Tautomerase/MIF_sf"/>
</dbReference>
<dbReference type="InterPro" id="IPR001398">
    <property type="entry name" value="Macrophage_inhib_fac"/>
</dbReference>
<dbReference type="STRING" id="131310.A0A0N4Z353"/>
<dbReference type="WBParaSite" id="PTRK_0000133200.1">
    <property type="protein sequence ID" value="PTRK_0000133200.1"/>
    <property type="gene ID" value="PTRK_0000133200"/>
</dbReference>
<dbReference type="AlphaFoldDB" id="A0A0N4Z353"/>
<proteinExistence type="inferred from homology"/>
<keyword evidence="2" id="KW-1185">Reference proteome</keyword>
<dbReference type="Pfam" id="PF01187">
    <property type="entry name" value="MIF"/>
    <property type="match status" value="1"/>
</dbReference>
<comment type="similarity">
    <text evidence="1">Belongs to the MIF family.</text>
</comment>
<dbReference type="Proteomes" id="UP000038045">
    <property type="component" value="Unplaced"/>
</dbReference>
<accession>A0A0N4Z353</accession>
<evidence type="ECO:0000313" key="2">
    <source>
        <dbReference type="Proteomes" id="UP000038045"/>
    </source>
</evidence>
<sequence length="124" mass="13788">MPYVKVYTTLEVTDEIKDVFCSKLPSLLAEKLEKDVSKVVTLLQPNAIISSGGNLDTTTVWIEINNVGTLEPRMTQELSRDITQLVMEATHLPREDVSIMYFDMTPDMVARSGITVAEARAGLK</sequence>
<dbReference type="SUPFAM" id="SSF55331">
    <property type="entry name" value="Tautomerase/MIF"/>
    <property type="match status" value="1"/>
</dbReference>
<evidence type="ECO:0000313" key="3">
    <source>
        <dbReference type="WBParaSite" id="PTRK_0000133200.1"/>
    </source>
</evidence>
<evidence type="ECO:0000256" key="1">
    <source>
        <dbReference type="ARBA" id="ARBA00005851"/>
    </source>
</evidence>
<protein>
    <submittedName>
        <fullName evidence="3">4-oxalocrotonate tautomerase</fullName>
    </submittedName>
</protein>
<organism evidence="2 3">
    <name type="scientific">Parastrongyloides trichosuri</name>
    <name type="common">Possum-specific nematode worm</name>
    <dbReference type="NCBI Taxonomy" id="131310"/>
    <lineage>
        <taxon>Eukaryota</taxon>
        <taxon>Metazoa</taxon>
        <taxon>Ecdysozoa</taxon>
        <taxon>Nematoda</taxon>
        <taxon>Chromadorea</taxon>
        <taxon>Rhabditida</taxon>
        <taxon>Tylenchina</taxon>
        <taxon>Panagrolaimomorpha</taxon>
        <taxon>Strongyloidoidea</taxon>
        <taxon>Strongyloididae</taxon>
        <taxon>Parastrongyloides</taxon>
    </lineage>
</organism>
<reference evidence="3" key="1">
    <citation type="submission" date="2017-02" db="UniProtKB">
        <authorList>
            <consortium name="WormBaseParasite"/>
        </authorList>
    </citation>
    <scope>IDENTIFICATION</scope>
</reference>
<dbReference type="Gene3D" id="3.30.429.10">
    <property type="entry name" value="Macrophage Migration Inhibitory Factor"/>
    <property type="match status" value="1"/>
</dbReference>
<name>A0A0N4Z353_PARTI</name>